<evidence type="ECO:0000313" key="1">
    <source>
        <dbReference type="EMBL" id="SOY31453.1"/>
    </source>
</evidence>
<name>A0A2K4ZLU6_9FIRM</name>
<gene>
    <name evidence="1" type="ORF">AMURIS_04196</name>
</gene>
<protein>
    <submittedName>
        <fullName evidence="1">Uncharacterized protein</fullName>
    </submittedName>
</protein>
<dbReference type="EMBL" id="OFSM01000026">
    <property type="protein sequence ID" value="SOY31453.1"/>
    <property type="molecule type" value="Genomic_DNA"/>
</dbReference>
<dbReference type="RefSeq" id="WP_103241441.1">
    <property type="nucleotide sequence ID" value="NZ_JANJZD010000026.1"/>
</dbReference>
<organism evidence="1 2">
    <name type="scientific">Acetatifactor muris</name>
    <dbReference type="NCBI Taxonomy" id="879566"/>
    <lineage>
        <taxon>Bacteria</taxon>
        <taxon>Bacillati</taxon>
        <taxon>Bacillota</taxon>
        <taxon>Clostridia</taxon>
        <taxon>Lachnospirales</taxon>
        <taxon>Lachnospiraceae</taxon>
        <taxon>Acetatifactor</taxon>
    </lineage>
</organism>
<keyword evidence="2" id="KW-1185">Reference proteome</keyword>
<reference evidence="1 2" key="1">
    <citation type="submission" date="2018-01" db="EMBL/GenBank/DDBJ databases">
        <authorList>
            <person name="Gaut B.S."/>
            <person name="Morton B.R."/>
            <person name="Clegg M.T."/>
            <person name="Duvall M.R."/>
        </authorList>
    </citation>
    <scope>NUCLEOTIDE SEQUENCE [LARGE SCALE GENOMIC DNA]</scope>
    <source>
        <strain evidence="1">GP69</strain>
    </source>
</reference>
<dbReference type="Proteomes" id="UP000236311">
    <property type="component" value="Unassembled WGS sequence"/>
</dbReference>
<proteinExistence type="predicted"/>
<dbReference type="AlphaFoldDB" id="A0A2K4ZLU6"/>
<accession>A0A2K4ZLU6</accession>
<evidence type="ECO:0000313" key="2">
    <source>
        <dbReference type="Proteomes" id="UP000236311"/>
    </source>
</evidence>
<sequence length="100" mass="11962">MFKYWKVGNDGKYYYVYNESIEEIKEEFDIQDPNFKFIESNEWTAENYAEILGNELENANYHRWTELPCTILNALEKSNLSKEKIDSVMKEIAEGIYKMI</sequence>